<dbReference type="Proteomes" id="UP000659654">
    <property type="component" value="Unassembled WGS sequence"/>
</dbReference>
<evidence type="ECO:0000256" key="6">
    <source>
        <dbReference type="ARBA" id="ARBA00023136"/>
    </source>
</evidence>
<evidence type="ECO:0000256" key="1">
    <source>
        <dbReference type="ARBA" id="ARBA00004651"/>
    </source>
</evidence>
<dbReference type="GO" id="GO:0043410">
    <property type="term" value="P:positive regulation of MAPK cascade"/>
    <property type="evidence" value="ECO:0007669"/>
    <property type="project" value="TreeGrafter"/>
</dbReference>
<dbReference type="Pfam" id="PF00001">
    <property type="entry name" value="7tm_1"/>
    <property type="match status" value="1"/>
</dbReference>
<evidence type="ECO:0000256" key="7">
    <source>
        <dbReference type="ARBA" id="ARBA00023157"/>
    </source>
</evidence>
<dbReference type="Gene3D" id="1.20.1070.10">
    <property type="entry name" value="Rhodopsin 7-helix transmembrane proteins"/>
    <property type="match status" value="1"/>
</dbReference>
<dbReference type="PROSITE" id="PS50262">
    <property type="entry name" value="G_PROTEIN_RECEP_F1_2"/>
    <property type="match status" value="1"/>
</dbReference>
<evidence type="ECO:0000256" key="12">
    <source>
        <dbReference type="SAM" id="Phobius"/>
    </source>
</evidence>
<sequence>MVALGGNILVCAAVFFDRKLRRQPENLFLVSLAVSDLLVSILVMVFAAANDILGYWPFGEAYCEFWICFDIASCTASILNLCAIAFDRYCHISRPMKYARYSSKRLIIAVIGVVWILSSLIGAAQVIFGEASGAEHQHAHRPRHAVFGKDGYHRLPTCQLRLSPLYAIVSSILSFFLPATIMVVLYLKLYLYARMHVRSIRSQLKQATSLLIMQLASEHIRQVVATHAALDYQDVGCNNNSAESSPNNNSGTANGTAASPRAVQPKYQMTAGQQYPGQNVETTIFPDIPEGCKRPNPKAQSVSDQKARLTLGIIMGTFLLCWLPFFVVNIWRSLFPNFFPTQVFQVVTWLGYANSTANPIIYGIFNRDFRRAFKRIVVKLLYCYDDVRKPSHFFGTSHAEQTLPLHRFSN</sequence>
<evidence type="ECO:0000256" key="10">
    <source>
        <dbReference type="RuleBase" id="RU000688"/>
    </source>
</evidence>
<dbReference type="InterPro" id="IPR000276">
    <property type="entry name" value="GPCR_Rhodpsn"/>
</dbReference>
<gene>
    <name evidence="14" type="ORF">BXYJ_LOCUS7643</name>
</gene>
<comment type="caution">
    <text evidence="14">The sequence shown here is derived from an EMBL/GenBank/DDBJ whole genome shotgun (WGS) entry which is preliminary data.</text>
</comment>
<keyword evidence="15" id="KW-1185">Reference proteome</keyword>
<name>A0A811L501_BURXY</name>
<dbReference type="GO" id="GO:0004989">
    <property type="term" value="F:octopamine receptor activity"/>
    <property type="evidence" value="ECO:0007669"/>
    <property type="project" value="TreeGrafter"/>
</dbReference>
<dbReference type="PANTHER" id="PTHR24248:SF187">
    <property type="entry name" value="OCTOPAMINE RECEPTOR BETA-2R"/>
    <property type="match status" value="1"/>
</dbReference>
<dbReference type="GO" id="GO:0071880">
    <property type="term" value="P:adenylate cyclase-activating adrenergic receptor signaling pathway"/>
    <property type="evidence" value="ECO:0007669"/>
    <property type="project" value="TreeGrafter"/>
</dbReference>
<feature type="region of interest" description="Disordered" evidence="11">
    <location>
        <begin position="240"/>
        <end position="259"/>
    </location>
</feature>
<feature type="transmembrane region" description="Helical" evidence="12">
    <location>
        <begin position="106"/>
        <end position="128"/>
    </location>
</feature>
<feature type="transmembrane region" description="Helical" evidence="12">
    <location>
        <begin position="309"/>
        <end position="331"/>
    </location>
</feature>
<evidence type="ECO:0000256" key="8">
    <source>
        <dbReference type="ARBA" id="ARBA00023170"/>
    </source>
</evidence>
<dbReference type="InterPro" id="IPR000929">
    <property type="entry name" value="Dopamine_rcpt"/>
</dbReference>
<accession>A0A811L501</accession>
<keyword evidence="3 10" id="KW-0812">Transmembrane</keyword>
<feature type="domain" description="G-protein coupled receptors family 1 profile" evidence="13">
    <location>
        <begin position="6"/>
        <end position="362"/>
    </location>
</feature>
<dbReference type="SMR" id="A0A811L501"/>
<dbReference type="GO" id="GO:0005886">
    <property type="term" value="C:plasma membrane"/>
    <property type="evidence" value="ECO:0007669"/>
    <property type="project" value="UniProtKB-SubCell"/>
</dbReference>
<dbReference type="InterPro" id="IPR017452">
    <property type="entry name" value="GPCR_Rhodpsn_7TM"/>
</dbReference>
<dbReference type="OrthoDB" id="5957871at2759"/>
<dbReference type="SMART" id="SM01381">
    <property type="entry name" value="7TM_GPCR_Srsx"/>
    <property type="match status" value="1"/>
</dbReference>
<comment type="subcellular location">
    <subcellularLocation>
        <location evidence="1">Cell membrane</location>
        <topology evidence="1">Multi-pass membrane protein</topology>
    </subcellularLocation>
</comment>
<feature type="transmembrane region" description="Helical" evidence="12">
    <location>
        <begin position="343"/>
        <end position="365"/>
    </location>
</feature>
<evidence type="ECO:0000256" key="9">
    <source>
        <dbReference type="ARBA" id="ARBA00023224"/>
    </source>
</evidence>
<evidence type="ECO:0000313" key="15">
    <source>
        <dbReference type="Proteomes" id="UP000659654"/>
    </source>
</evidence>
<dbReference type="EMBL" id="CAJFDI010000003">
    <property type="protein sequence ID" value="CAD5222766.1"/>
    <property type="molecule type" value="Genomic_DNA"/>
</dbReference>
<feature type="transmembrane region" description="Helical" evidence="12">
    <location>
        <begin position="64"/>
        <end position="86"/>
    </location>
</feature>
<dbReference type="AlphaFoldDB" id="A0A811L501"/>
<proteinExistence type="inferred from homology"/>
<organism evidence="14 15">
    <name type="scientific">Bursaphelenchus xylophilus</name>
    <name type="common">Pinewood nematode worm</name>
    <name type="synonym">Aphelenchoides xylophilus</name>
    <dbReference type="NCBI Taxonomy" id="6326"/>
    <lineage>
        <taxon>Eukaryota</taxon>
        <taxon>Metazoa</taxon>
        <taxon>Ecdysozoa</taxon>
        <taxon>Nematoda</taxon>
        <taxon>Chromadorea</taxon>
        <taxon>Rhabditida</taxon>
        <taxon>Tylenchina</taxon>
        <taxon>Tylenchomorpha</taxon>
        <taxon>Aphelenchoidea</taxon>
        <taxon>Aphelenchoididae</taxon>
        <taxon>Bursaphelenchus</taxon>
    </lineage>
</organism>
<evidence type="ECO:0000256" key="4">
    <source>
        <dbReference type="ARBA" id="ARBA00022989"/>
    </source>
</evidence>
<comment type="similarity">
    <text evidence="10">Belongs to the G-protein coupled receptor 1 family.</text>
</comment>
<evidence type="ECO:0000256" key="5">
    <source>
        <dbReference type="ARBA" id="ARBA00023040"/>
    </source>
</evidence>
<keyword evidence="5 10" id="KW-0297">G-protein coupled receptor</keyword>
<evidence type="ECO:0000259" key="13">
    <source>
        <dbReference type="PROSITE" id="PS50262"/>
    </source>
</evidence>
<feature type="transmembrane region" description="Helical" evidence="12">
    <location>
        <begin position="27"/>
        <end position="49"/>
    </location>
</feature>
<evidence type="ECO:0000256" key="3">
    <source>
        <dbReference type="ARBA" id="ARBA00022692"/>
    </source>
</evidence>
<dbReference type="PRINTS" id="PR00237">
    <property type="entry name" value="GPCRRHODOPSN"/>
</dbReference>
<protein>
    <submittedName>
        <fullName evidence="14">(pine wood nematode) hypothetical protein</fullName>
    </submittedName>
</protein>
<keyword evidence="7" id="KW-1015">Disulfide bond</keyword>
<keyword evidence="8 10" id="KW-0675">Receptor</keyword>
<dbReference type="Proteomes" id="UP000582659">
    <property type="component" value="Unassembled WGS sequence"/>
</dbReference>
<dbReference type="PROSITE" id="PS00237">
    <property type="entry name" value="G_PROTEIN_RECEP_F1_1"/>
    <property type="match status" value="1"/>
</dbReference>
<dbReference type="PANTHER" id="PTHR24248">
    <property type="entry name" value="ADRENERGIC RECEPTOR-RELATED G-PROTEIN COUPLED RECEPTOR"/>
    <property type="match status" value="1"/>
</dbReference>
<evidence type="ECO:0000256" key="11">
    <source>
        <dbReference type="SAM" id="MobiDB-lite"/>
    </source>
</evidence>
<feature type="transmembrane region" description="Helical" evidence="12">
    <location>
        <begin position="165"/>
        <end position="191"/>
    </location>
</feature>
<evidence type="ECO:0000256" key="2">
    <source>
        <dbReference type="ARBA" id="ARBA00022475"/>
    </source>
</evidence>
<evidence type="ECO:0000313" key="14">
    <source>
        <dbReference type="EMBL" id="CAD5222766.1"/>
    </source>
</evidence>
<dbReference type="PRINTS" id="PR00242">
    <property type="entry name" value="DOPAMINER"/>
</dbReference>
<dbReference type="EMBL" id="CAJFCV020000003">
    <property type="protein sequence ID" value="CAG9111150.1"/>
    <property type="molecule type" value="Genomic_DNA"/>
</dbReference>
<dbReference type="SUPFAM" id="SSF81321">
    <property type="entry name" value="Family A G protein-coupled receptor-like"/>
    <property type="match status" value="1"/>
</dbReference>
<keyword evidence="4 12" id="KW-1133">Transmembrane helix</keyword>
<reference evidence="14" key="1">
    <citation type="submission" date="2020-09" db="EMBL/GenBank/DDBJ databases">
        <authorList>
            <person name="Kikuchi T."/>
        </authorList>
    </citation>
    <scope>NUCLEOTIDE SEQUENCE</scope>
    <source>
        <strain evidence="14">Ka4C1</strain>
    </source>
</reference>
<keyword evidence="9 10" id="KW-0807">Transducer</keyword>
<keyword evidence="6 12" id="KW-0472">Membrane</keyword>
<keyword evidence="2" id="KW-1003">Cell membrane</keyword>